<dbReference type="HOGENOM" id="CLU_2257301_0_0_2"/>
<protein>
    <submittedName>
        <fullName evidence="1">Uncharacterized protein</fullName>
    </submittedName>
</protein>
<dbReference type="STRING" id="519442.Huta_2034"/>
<dbReference type="KEGG" id="hut:Huta_2034"/>
<keyword evidence="2" id="KW-1185">Reference proteome</keyword>
<reference evidence="1 2" key="1">
    <citation type="journal article" date="2009" name="Stand. Genomic Sci.">
        <title>Complete genome sequence of Halorhabdus utahensis type strain (AX-2).</title>
        <authorList>
            <person name="Anderson I."/>
            <person name="Tindall B.J."/>
            <person name="Pomrenke H."/>
            <person name="Goker M."/>
            <person name="Lapidus A."/>
            <person name="Nolan M."/>
            <person name="Copeland A."/>
            <person name="Glavina Del Rio T."/>
            <person name="Chen F."/>
            <person name="Tice H."/>
            <person name="Cheng J.F."/>
            <person name="Lucas S."/>
            <person name="Chertkov O."/>
            <person name="Bruce D."/>
            <person name="Brettin T."/>
            <person name="Detter J.C."/>
            <person name="Han C."/>
            <person name="Goodwin L."/>
            <person name="Land M."/>
            <person name="Hauser L."/>
            <person name="Chang Y.J."/>
            <person name="Jeffries C.D."/>
            <person name="Pitluck S."/>
            <person name="Pati A."/>
            <person name="Mavromatis K."/>
            <person name="Ivanova N."/>
            <person name="Ovchinnikova G."/>
            <person name="Chen A."/>
            <person name="Palaniappan K."/>
            <person name="Chain P."/>
            <person name="Rohde M."/>
            <person name="Bristow J."/>
            <person name="Eisen J.A."/>
            <person name="Markowitz V."/>
            <person name="Hugenholtz P."/>
            <person name="Kyrpides N.C."/>
            <person name="Klenk H.P."/>
        </authorList>
    </citation>
    <scope>NUCLEOTIDE SEQUENCE [LARGE SCALE GENOMIC DNA]</scope>
    <source>
        <strain evidence="2">DSM 12940 / JCM 11049 / AX-2</strain>
    </source>
</reference>
<evidence type="ECO:0000313" key="2">
    <source>
        <dbReference type="Proteomes" id="UP000002071"/>
    </source>
</evidence>
<dbReference type="Proteomes" id="UP000002071">
    <property type="component" value="Chromosome"/>
</dbReference>
<proteinExistence type="predicted"/>
<dbReference type="GeneID" id="8384328"/>
<evidence type="ECO:0000313" key="1">
    <source>
        <dbReference type="EMBL" id="ACV12202.1"/>
    </source>
</evidence>
<dbReference type="EMBL" id="CP001687">
    <property type="protein sequence ID" value="ACV12202.1"/>
    <property type="molecule type" value="Genomic_DNA"/>
</dbReference>
<accession>C7NTL2</accession>
<name>C7NTL2_HALUD</name>
<dbReference type="AlphaFoldDB" id="C7NTL2"/>
<gene>
    <name evidence="1" type="ordered locus">Huta_2034</name>
</gene>
<dbReference type="OrthoDB" id="384142at2157"/>
<sequence>MEWLTRNVEAPDSERYQRGLVYLRRTGAEGKQLLSRLRPDARSALLRLREKAGLQRQLTKAWVRGDIDASDIGKVTRRYDGLDAEGRAAFVTLSSTRVPTPSL</sequence>
<organism evidence="1 2">
    <name type="scientific">Halorhabdus utahensis (strain DSM 12940 / JCM 11049 / AX-2)</name>
    <dbReference type="NCBI Taxonomy" id="519442"/>
    <lineage>
        <taxon>Archaea</taxon>
        <taxon>Methanobacteriati</taxon>
        <taxon>Methanobacteriota</taxon>
        <taxon>Stenosarchaea group</taxon>
        <taxon>Halobacteria</taxon>
        <taxon>Halobacteriales</taxon>
        <taxon>Haloarculaceae</taxon>
        <taxon>Halorhabdus</taxon>
    </lineage>
</organism>
<dbReference type="RefSeq" id="WP_015789773.1">
    <property type="nucleotide sequence ID" value="NC_013158.1"/>
</dbReference>